<dbReference type="KEGG" id="ncs:NCAS_0H02410"/>
<protein>
    <submittedName>
        <fullName evidence="2">Uncharacterized protein</fullName>
    </submittedName>
</protein>
<dbReference type="FunCoup" id="G0VJ72">
    <property type="interactions" value="58"/>
</dbReference>
<feature type="transmembrane region" description="Helical" evidence="1">
    <location>
        <begin position="6"/>
        <end position="26"/>
    </location>
</feature>
<name>G0VJ72_NAUCA</name>
<dbReference type="RefSeq" id="XP_003677898.1">
    <property type="nucleotide sequence ID" value="XM_003677850.1"/>
</dbReference>
<evidence type="ECO:0000313" key="3">
    <source>
        <dbReference type="Proteomes" id="UP000001640"/>
    </source>
</evidence>
<dbReference type="EMBL" id="HE576759">
    <property type="protein sequence ID" value="CCC71551.1"/>
    <property type="molecule type" value="Genomic_DNA"/>
</dbReference>
<dbReference type="OrthoDB" id="4033961at2759"/>
<dbReference type="OMA" id="TRELVYD"/>
<dbReference type="GeneID" id="96905228"/>
<evidence type="ECO:0000256" key="1">
    <source>
        <dbReference type="SAM" id="Phobius"/>
    </source>
</evidence>
<proteinExistence type="predicted"/>
<dbReference type="AlphaFoldDB" id="G0VJ72"/>
<reference key="2">
    <citation type="submission" date="2011-08" db="EMBL/GenBank/DDBJ databases">
        <title>Genome sequence of Naumovozyma castellii.</title>
        <authorList>
            <person name="Gordon J.L."/>
            <person name="Armisen D."/>
            <person name="Proux-Wera E."/>
            <person name="OhEigeartaigh S.S."/>
            <person name="Byrne K.P."/>
            <person name="Wolfe K.H."/>
        </authorList>
    </citation>
    <scope>NUCLEOTIDE SEQUENCE</scope>
    <source>
        <strain>Type strain:CBS 4309</strain>
    </source>
</reference>
<dbReference type="eggNOG" id="ENOG502S6VJ">
    <property type="taxonomic scope" value="Eukaryota"/>
</dbReference>
<evidence type="ECO:0000313" key="2">
    <source>
        <dbReference type="EMBL" id="CCC71551.1"/>
    </source>
</evidence>
<keyword evidence="1" id="KW-0472">Membrane</keyword>
<reference evidence="2 3" key="1">
    <citation type="journal article" date="2011" name="Proc. Natl. Acad. Sci. U.S.A.">
        <title>Evolutionary erosion of yeast sex chromosomes by mating-type switching accidents.</title>
        <authorList>
            <person name="Gordon J.L."/>
            <person name="Armisen D."/>
            <person name="Proux-Wera E."/>
            <person name="Oheigeartaigh S.S."/>
            <person name="Byrne K.P."/>
            <person name="Wolfe K.H."/>
        </authorList>
    </citation>
    <scope>NUCLEOTIDE SEQUENCE [LARGE SCALE GENOMIC DNA]</scope>
    <source>
        <strain evidence="3">ATCC 76901 / BCRC 22586 / CBS 4309 / NBRC 1992 / NRRL Y-12630</strain>
    </source>
</reference>
<dbReference type="HOGENOM" id="CLU_1176221_0_0_1"/>
<dbReference type="InParanoid" id="G0VJ72"/>
<feature type="transmembrane region" description="Helical" evidence="1">
    <location>
        <begin position="46"/>
        <end position="66"/>
    </location>
</feature>
<keyword evidence="3" id="KW-1185">Reference proteome</keyword>
<gene>
    <name evidence="2" type="primary">NCAS0H02410</name>
    <name evidence="2" type="ordered locus">NCAS_0H02410</name>
</gene>
<keyword evidence="1" id="KW-0812">Transmembrane</keyword>
<sequence length="242" mass="28550">MFNFIFYIISNVLLSWVPLILTIETIQSSKDMSGPNTDSLQQAKHLFYKTLLQFWILSALFFNLIPYSPIRLLYSTVPFSSFISTAFFLVLTLELISKFHEYMAFTKSTEVYHLPSQFVNRKFARFKLLMSILFGQYNSFVPKKREVTFHFGNITEFFITIPEFYSLPKTSYINESFVILTDYASKIIQTMFSYFSNDNKTLKKEKVKGNYKYFETIPLNTSNAREDYDLLDDIISETKKWL</sequence>
<accession>G0VJ72</accession>
<dbReference type="Proteomes" id="UP000001640">
    <property type="component" value="Chromosome 8"/>
</dbReference>
<organism evidence="2 3">
    <name type="scientific">Naumovozyma castellii</name>
    <name type="common">Yeast</name>
    <name type="synonym">Saccharomyces castellii</name>
    <dbReference type="NCBI Taxonomy" id="27288"/>
    <lineage>
        <taxon>Eukaryota</taxon>
        <taxon>Fungi</taxon>
        <taxon>Dikarya</taxon>
        <taxon>Ascomycota</taxon>
        <taxon>Saccharomycotina</taxon>
        <taxon>Saccharomycetes</taxon>
        <taxon>Saccharomycetales</taxon>
        <taxon>Saccharomycetaceae</taxon>
        <taxon>Naumovozyma</taxon>
    </lineage>
</organism>
<feature type="transmembrane region" description="Helical" evidence="1">
    <location>
        <begin position="72"/>
        <end position="93"/>
    </location>
</feature>
<keyword evidence="1" id="KW-1133">Transmembrane helix</keyword>